<comment type="caution">
    <text evidence="5">The sequence shown here is derived from an EMBL/GenBank/DDBJ whole genome shotgun (WGS) entry which is preliminary data.</text>
</comment>
<dbReference type="OrthoDB" id="6127382at2759"/>
<dbReference type="Gene3D" id="2.10.90.10">
    <property type="entry name" value="Cystine-knot cytokines"/>
    <property type="match status" value="1"/>
</dbReference>
<dbReference type="GO" id="GO:0005125">
    <property type="term" value="F:cytokine activity"/>
    <property type="evidence" value="ECO:0007669"/>
    <property type="project" value="InterPro"/>
</dbReference>
<reference evidence="5 6" key="1">
    <citation type="submission" date="2018-04" db="EMBL/GenBank/DDBJ databases">
        <title>The genome of golden apple snail Pomacea canaliculata provides insight into stress tolerance and invasive adaptation.</title>
        <authorList>
            <person name="Liu C."/>
            <person name="Liu B."/>
            <person name="Ren Y."/>
            <person name="Zhang Y."/>
            <person name="Wang H."/>
            <person name="Li S."/>
            <person name="Jiang F."/>
            <person name="Yin L."/>
            <person name="Zhang G."/>
            <person name="Qian W."/>
            <person name="Fan W."/>
        </authorList>
    </citation>
    <scope>NUCLEOTIDE SEQUENCE [LARGE SCALE GENOMIC DNA]</scope>
    <source>
        <strain evidence="5">SZHN2017</strain>
        <tissue evidence="5">Muscle</tissue>
    </source>
</reference>
<evidence type="ECO:0000256" key="1">
    <source>
        <dbReference type="ARBA" id="ARBA00004613"/>
    </source>
</evidence>
<evidence type="ECO:0000256" key="3">
    <source>
        <dbReference type="ARBA" id="ARBA00022525"/>
    </source>
</evidence>
<evidence type="ECO:0008006" key="7">
    <source>
        <dbReference type="Google" id="ProtNLM"/>
    </source>
</evidence>
<dbReference type="AlphaFoldDB" id="A0A2T7PHT4"/>
<evidence type="ECO:0000256" key="4">
    <source>
        <dbReference type="ARBA" id="ARBA00022729"/>
    </source>
</evidence>
<evidence type="ECO:0000313" key="6">
    <source>
        <dbReference type="Proteomes" id="UP000245119"/>
    </source>
</evidence>
<evidence type="ECO:0000313" key="5">
    <source>
        <dbReference type="EMBL" id="PVD32983.1"/>
    </source>
</evidence>
<dbReference type="Pfam" id="PF06083">
    <property type="entry name" value="IL17"/>
    <property type="match status" value="1"/>
</dbReference>
<name>A0A2T7PHT4_POMCA</name>
<protein>
    <recommendedName>
        <fullName evidence="7">Interleukin 17-like protein</fullName>
    </recommendedName>
</protein>
<keyword evidence="6" id="KW-1185">Reference proteome</keyword>
<keyword evidence="4" id="KW-0732">Signal</keyword>
<proteinExistence type="inferred from homology"/>
<dbReference type="InterPro" id="IPR010345">
    <property type="entry name" value="IL-17_fam"/>
</dbReference>
<comment type="subcellular location">
    <subcellularLocation>
        <location evidence="1">Secreted</location>
    </subcellularLocation>
</comment>
<dbReference type="InterPro" id="IPR029034">
    <property type="entry name" value="Cystine-knot_cytokine"/>
</dbReference>
<evidence type="ECO:0000256" key="2">
    <source>
        <dbReference type="ARBA" id="ARBA00007236"/>
    </source>
</evidence>
<dbReference type="SUPFAM" id="SSF57501">
    <property type="entry name" value="Cystine-knot cytokines"/>
    <property type="match status" value="1"/>
</dbReference>
<dbReference type="Proteomes" id="UP000245119">
    <property type="component" value="Linkage Group LG4"/>
</dbReference>
<comment type="similarity">
    <text evidence="2">Belongs to the IL-17 family.</text>
</comment>
<accession>A0A2T7PHT4</accession>
<sequence>MILMSGAVAVADLLDADETFYLDSNLRKASRNGVLANRTVRGGERSSVFSGLSYCPSSVYGPRKQESIMDALPRTSSCPWQWTLNYDSDRQPSTLLTATCSCHDCQNTASGFTCSPVFYYRRVKYIGSKQKYGEKLFPISVGCTCNRYSVLGSGSAP</sequence>
<organism evidence="5 6">
    <name type="scientific">Pomacea canaliculata</name>
    <name type="common">Golden apple snail</name>
    <dbReference type="NCBI Taxonomy" id="400727"/>
    <lineage>
        <taxon>Eukaryota</taxon>
        <taxon>Metazoa</taxon>
        <taxon>Spiralia</taxon>
        <taxon>Lophotrochozoa</taxon>
        <taxon>Mollusca</taxon>
        <taxon>Gastropoda</taxon>
        <taxon>Caenogastropoda</taxon>
        <taxon>Architaenioglossa</taxon>
        <taxon>Ampullarioidea</taxon>
        <taxon>Ampullariidae</taxon>
        <taxon>Pomacea</taxon>
    </lineage>
</organism>
<gene>
    <name evidence="5" type="ORF">C0Q70_08431</name>
</gene>
<dbReference type="GO" id="GO:0005576">
    <property type="term" value="C:extracellular region"/>
    <property type="evidence" value="ECO:0007669"/>
    <property type="project" value="UniProtKB-SubCell"/>
</dbReference>
<keyword evidence="3" id="KW-0964">Secreted</keyword>
<dbReference type="EMBL" id="PZQS01000004">
    <property type="protein sequence ID" value="PVD32983.1"/>
    <property type="molecule type" value="Genomic_DNA"/>
</dbReference>